<evidence type="ECO:0000313" key="2">
    <source>
        <dbReference type="RefSeq" id="XP_017659134.1"/>
    </source>
</evidence>
<organism evidence="1 2">
    <name type="scientific">Lepidothrix coronata</name>
    <name type="common">blue-crowned manakin</name>
    <dbReference type="NCBI Taxonomy" id="321398"/>
    <lineage>
        <taxon>Eukaryota</taxon>
        <taxon>Metazoa</taxon>
        <taxon>Chordata</taxon>
        <taxon>Craniata</taxon>
        <taxon>Vertebrata</taxon>
        <taxon>Euteleostomi</taxon>
        <taxon>Archelosauria</taxon>
        <taxon>Archosauria</taxon>
        <taxon>Dinosauria</taxon>
        <taxon>Saurischia</taxon>
        <taxon>Theropoda</taxon>
        <taxon>Coelurosauria</taxon>
        <taxon>Aves</taxon>
        <taxon>Neognathae</taxon>
        <taxon>Neoaves</taxon>
        <taxon>Telluraves</taxon>
        <taxon>Australaves</taxon>
        <taxon>Passeriformes</taxon>
        <taxon>Pipridae</taxon>
        <taxon>Lepidothrix</taxon>
    </lineage>
</organism>
<reference evidence="2" key="1">
    <citation type="submission" date="2025-08" db="UniProtKB">
        <authorList>
            <consortium name="RefSeq"/>
        </authorList>
    </citation>
    <scope>IDENTIFICATION</scope>
</reference>
<dbReference type="Proteomes" id="UP000504624">
    <property type="component" value="Unplaced"/>
</dbReference>
<dbReference type="GeneID" id="108491839"/>
<name>A0A6J0GDZ7_9PASS</name>
<sequence>MGPTGQCNTDLCMAKHSYVCEYKPKGVLLNAENFFEGDAVFDTPEAMRNLTGAVLSEPWQAEEVMEFPELAFRHEGYLTALEFVTQDLHQPVQVRFQVHRPMDGEDYQEGSNATEPFHPAQDDGNWTLLECPPGFQWCHLTDSCSSHNNCCNATECANNSSFASSPAPGALQPNDSQPSYELHQQFLFTVPAGPSSQYQ</sequence>
<feature type="non-terminal residue" evidence="2">
    <location>
        <position position="199"/>
    </location>
</feature>
<gene>
    <name evidence="2" type="primary">LOC108491839</name>
</gene>
<keyword evidence="1" id="KW-1185">Reference proteome</keyword>
<evidence type="ECO:0000313" key="1">
    <source>
        <dbReference type="Proteomes" id="UP000504624"/>
    </source>
</evidence>
<dbReference type="OrthoDB" id="9428562at2759"/>
<proteinExistence type="predicted"/>
<dbReference type="RefSeq" id="XP_017659134.1">
    <property type="nucleotide sequence ID" value="XM_017803645.1"/>
</dbReference>
<accession>A0A6J0GDZ7</accession>
<protein>
    <submittedName>
        <fullName evidence="2">Polycystin-1-like</fullName>
    </submittedName>
</protein>
<dbReference type="AlphaFoldDB" id="A0A6J0GDZ7"/>